<dbReference type="EMBL" id="KI913954">
    <property type="protein sequence ID" value="ETW07519.1"/>
    <property type="molecule type" value="Genomic_DNA"/>
</dbReference>
<protein>
    <recommendedName>
        <fullName evidence="16">Inward rectifier potassium channel C-terminal domain-containing protein</fullName>
    </recommendedName>
</protein>
<keyword evidence="4 11" id="KW-0812">Transmembrane</keyword>
<evidence type="ECO:0000313" key="15">
    <source>
        <dbReference type="EMBL" id="ETW07519.1"/>
    </source>
</evidence>
<name>A0A024UMK1_9STRA</name>
<evidence type="ECO:0000259" key="13">
    <source>
        <dbReference type="Pfam" id="PF01007"/>
    </source>
</evidence>
<dbReference type="SUPFAM" id="SSF81296">
    <property type="entry name" value="E set domains"/>
    <property type="match status" value="1"/>
</dbReference>
<evidence type="ECO:0000256" key="11">
    <source>
        <dbReference type="RuleBase" id="RU003822"/>
    </source>
</evidence>
<dbReference type="AlphaFoldDB" id="A0A024UMK1"/>
<evidence type="ECO:0008006" key="16">
    <source>
        <dbReference type="Google" id="ProtNLM"/>
    </source>
</evidence>
<feature type="domain" description="Inward rectifier potassium channel C-terminal" evidence="14">
    <location>
        <begin position="191"/>
        <end position="279"/>
    </location>
</feature>
<dbReference type="GO" id="GO:1990573">
    <property type="term" value="P:potassium ion import across plasma membrane"/>
    <property type="evidence" value="ECO:0007669"/>
    <property type="project" value="TreeGrafter"/>
</dbReference>
<dbReference type="GO" id="GO:0005886">
    <property type="term" value="C:plasma membrane"/>
    <property type="evidence" value="ECO:0007669"/>
    <property type="project" value="TreeGrafter"/>
</dbReference>
<sequence length="425" mass="47658">MRRSGANLSDDEGAFDKKTATDYMEGGDEVRGGRSVPSNISRKGRMIDRSAGANHSFGTWNIRRLRATDAYKRYLSAPFHTLVNMSVHKVILALTLIYLFVIVVFALLYLTVDNSCNLAIATFPQAFIFSVSVLFTIGFGSGGNDVFFNSCASAISIITLQTIVGVFLDAVAFGIFYQRFARGQSRANTIRVSAYACIQKIRGHLYFTFQTCEMRKHQLSEAHVRCYAVLHKSAHFPHQVHHLQSYPMRLQQPDDDLNGWLILALPTICVHRLDAWSPLNPPPLHPEPAHNPAAQALFPEPPQRAVDIETGTRENRYRPEKPPLFNTTLNNVLTSVTKDEIDRLLHFWSEINMEVVVVVEGVDAATSSTTQMRHSFKAHDIVFNEQFVNCVFLDQENGGAIIDFNLFDRTAPLDFASVPVARELV</sequence>
<dbReference type="InterPro" id="IPR040445">
    <property type="entry name" value="Kir_TM"/>
</dbReference>
<dbReference type="InterPro" id="IPR016449">
    <property type="entry name" value="K_chnl_inward-rec_Kir"/>
</dbReference>
<organism evidence="15">
    <name type="scientific">Aphanomyces invadans</name>
    <dbReference type="NCBI Taxonomy" id="157072"/>
    <lineage>
        <taxon>Eukaryota</taxon>
        <taxon>Sar</taxon>
        <taxon>Stramenopiles</taxon>
        <taxon>Oomycota</taxon>
        <taxon>Saprolegniomycetes</taxon>
        <taxon>Saprolegniales</taxon>
        <taxon>Verrucalvaceae</taxon>
        <taxon>Aphanomyces</taxon>
    </lineage>
</organism>
<evidence type="ECO:0000259" key="14">
    <source>
        <dbReference type="Pfam" id="PF17655"/>
    </source>
</evidence>
<proteinExistence type="inferred from homology"/>
<dbReference type="GeneID" id="20079070"/>
<dbReference type="GO" id="GO:0005242">
    <property type="term" value="F:inward rectifier potassium channel activity"/>
    <property type="evidence" value="ECO:0007669"/>
    <property type="project" value="InterPro"/>
</dbReference>
<feature type="transmembrane region" description="Helical" evidence="12">
    <location>
        <begin position="151"/>
        <end position="177"/>
    </location>
</feature>
<dbReference type="InterPro" id="IPR014756">
    <property type="entry name" value="Ig_E-set"/>
</dbReference>
<dbReference type="Gene3D" id="1.10.287.70">
    <property type="match status" value="1"/>
</dbReference>
<keyword evidence="8 11" id="KW-0406">Ion transport</keyword>
<dbReference type="GO" id="GO:0034702">
    <property type="term" value="C:monoatomic ion channel complex"/>
    <property type="evidence" value="ECO:0007669"/>
    <property type="project" value="UniProtKB-KW"/>
</dbReference>
<keyword evidence="3 11" id="KW-0633">Potassium transport</keyword>
<accession>A0A024UMK1</accession>
<dbReference type="Pfam" id="PF01007">
    <property type="entry name" value="IRK"/>
    <property type="match status" value="1"/>
</dbReference>
<keyword evidence="2 11" id="KW-0813">Transport</keyword>
<feature type="domain" description="Potassium channel inwardly rectifying transmembrane" evidence="13">
    <location>
        <begin position="58"/>
        <end position="182"/>
    </location>
</feature>
<dbReference type="VEuPathDB" id="FungiDB:H310_02020"/>
<dbReference type="SUPFAM" id="SSF81324">
    <property type="entry name" value="Voltage-gated potassium channels"/>
    <property type="match status" value="1"/>
</dbReference>
<dbReference type="InterPro" id="IPR013518">
    <property type="entry name" value="K_chnl_inward-rec_Kir_cyto"/>
</dbReference>
<dbReference type="GO" id="GO:0034765">
    <property type="term" value="P:regulation of monoatomic ion transmembrane transport"/>
    <property type="evidence" value="ECO:0007669"/>
    <property type="project" value="TreeGrafter"/>
</dbReference>
<dbReference type="InterPro" id="IPR041647">
    <property type="entry name" value="IRK_C"/>
</dbReference>
<dbReference type="eggNOG" id="KOG3827">
    <property type="taxonomic scope" value="Eukaryota"/>
</dbReference>
<dbReference type="PANTHER" id="PTHR11767:SF103">
    <property type="entry name" value="POTASSIUM CHANNEL INWARDLY RECTIFYING TRANSMEMBRANE DOMAIN-CONTAINING PROTEIN"/>
    <property type="match status" value="1"/>
</dbReference>
<dbReference type="RefSeq" id="XP_008863612.1">
    <property type="nucleotide sequence ID" value="XM_008865390.1"/>
</dbReference>
<evidence type="ECO:0000256" key="3">
    <source>
        <dbReference type="ARBA" id="ARBA00022538"/>
    </source>
</evidence>
<evidence type="ECO:0000256" key="8">
    <source>
        <dbReference type="ARBA" id="ARBA00023065"/>
    </source>
</evidence>
<evidence type="ECO:0000256" key="7">
    <source>
        <dbReference type="ARBA" id="ARBA00022989"/>
    </source>
</evidence>
<gene>
    <name evidence="15" type="ORF">H310_02020</name>
</gene>
<keyword evidence="9 12" id="KW-0472">Membrane</keyword>
<evidence type="ECO:0000256" key="1">
    <source>
        <dbReference type="ARBA" id="ARBA00004141"/>
    </source>
</evidence>
<reference evidence="15" key="1">
    <citation type="submission" date="2013-12" db="EMBL/GenBank/DDBJ databases">
        <title>The Genome Sequence of Aphanomyces invadans NJM9701.</title>
        <authorList>
            <consortium name="The Broad Institute Genomics Platform"/>
            <person name="Russ C."/>
            <person name="Tyler B."/>
            <person name="van West P."/>
            <person name="Dieguez-Uribeondo J."/>
            <person name="Young S.K."/>
            <person name="Zeng Q."/>
            <person name="Gargeya S."/>
            <person name="Fitzgerald M."/>
            <person name="Abouelleil A."/>
            <person name="Alvarado L."/>
            <person name="Chapman S.B."/>
            <person name="Gainer-Dewar J."/>
            <person name="Goldberg J."/>
            <person name="Griggs A."/>
            <person name="Gujja S."/>
            <person name="Hansen M."/>
            <person name="Howarth C."/>
            <person name="Imamovic A."/>
            <person name="Ireland A."/>
            <person name="Larimer J."/>
            <person name="McCowan C."/>
            <person name="Murphy C."/>
            <person name="Pearson M."/>
            <person name="Poon T.W."/>
            <person name="Priest M."/>
            <person name="Roberts A."/>
            <person name="Saif S."/>
            <person name="Shea T."/>
            <person name="Sykes S."/>
            <person name="Wortman J."/>
            <person name="Nusbaum C."/>
            <person name="Birren B."/>
        </authorList>
    </citation>
    <scope>NUCLEOTIDE SEQUENCE [LARGE SCALE GENOMIC DNA]</scope>
    <source>
        <strain evidence="15">NJM9701</strain>
    </source>
</reference>
<evidence type="ECO:0000256" key="2">
    <source>
        <dbReference type="ARBA" id="ARBA00022448"/>
    </source>
</evidence>
<evidence type="ECO:0000256" key="4">
    <source>
        <dbReference type="ARBA" id="ARBA00022692"/>
    </source>
</evidence>
<evidence type="ECO:0000256" key="5">
    <source>
        <dbReference type="ARBA" id="ARBA00022882"/>
    </source>
</evidence>
<dbReference type="PANTHER" id="PTHR11767">
    <property type="entry name" value="INWARD RECTIFIER POTASSIUM CHANNEL"/>
    <property type="match status" value="1"/>
</dbReference>
<evidence type="ECO:0000256" key="10">
    <source>
        <dbReference type="ARBA" id="ARBA00023303"/>
    </source>
</evidence>
<dbReference type="Gene3D" id="2.60.40.1400">
    <property type="entry name" value="G protein-activated inward rectifier potassium channel 1"/>
    <property type="match status" value="1"/>
</dbReference>
<evidence type="ECO:0000256" key="6">
    <source>
        <dbReference type="ARBA" id="ARBA00022958"/>
    </source>
</evidence>
<feature type="transmembrane region" description="Helical" evidence="12">
    <location>
        <begin position="90"/>
        <end position="112"/>
    </location>
</feature>
<keyword evidence="10 11" id="KW-0407">Ion channel</keyword>
<comment type="similarity">
    <text evidence="11">Belongs to the inward rectifier-type potassium channel (TC 1.A.2.1) family.</text>
</comment>
<evidence type="ECO:0000256" key="12">
    <source>
        <dbReference type="SAM" id="Phobius"/>
    </source>
</evidence>
<evidence type="ECO:0000256" key="9">
    <source>
        <dbReference type="ARBA" id="ARBA00023136"/>
    </source>
</evidence>
<keyword evidence="7 12" id="KW-1133">Transmembrane helix</keyword>
<dbReference type="STRING" id="157072.A0A024UMK1"/>
<dbReference type="Pfam" id="PF17655">
    <property type="entry name" value="IRK_C"/>
    <property type="match status" value="2"/>
</dbReference>
<dbReference type="OrthoDB" id="273257at2759"/>
<comment type="subcellular location">
    <subcellularLocation>
        <location evidence="1 11">Membrane</location>
        <topology evidence="1 11">Multi-pass membrane protein</topology>
    </subcellularLocation>
</comment>
<keyword evidence="6 11" id="KW-0630">Potassium</keyword>
<feature type="domain" description="Inward rectifier potassium channel C-terminal" evidence="14">
    <location>
        <begin position="351"/>
        <end position="418"/>
    </location>
</feature>
<feature type="transmembrane region" description="Helical" evidence="12">
    <location>
        <begin position="118"/>
        <end position="139"/>
    </location>
</feature>
<keyword evidence="5 11" id="KW-0851">Voltage-gated channel</keyword>